<sequence length="205" mass="21753">MTSVIVGATARPYRSDTMIEYRIHGRGGQGSVAAAYLLASAAFEAGHTCQAFPSFGAERRGAPVTAFVRIDNQPIHLRSQVRTPDFLIVQDDTLLLDRGITDGLKPGGAMIVNSRRSDEDVAEAFSCRTKCIPATELALDYIGRPIPNTALLAAFLTMTGHLPVDALAAALKGRFKGAVLEKNLALVDAVAGMVPAGAWKESEDA</sequence>
<keyword evidence="4" id="KW-1185">Reference proteome</keyword>
<name>A0A239KNF1_9RHOB</name>
<evidence type="ECO:0000259" key="2">
    <source>
        <dbReference type="Pfam" id="PF01558"/>
    </source>
</evidence>
<keyword evidence="3" id="KW-0670">Pyruvate</keyword>
<dbReference type="GO" id="GO:0016625">
    <property type="term" value="F:oxidoreductase activity, acting on the aldehyde or oxo group of donors, iron-sulfur protein as acceptor"/>
    <property type="evidence" value="ECO:0007669"/>
    <property type="project" value="InterPro"/>
</dbReference>
<gene>
    <name evidence="3" type="ORF">SAMN05421757_107212</name>
</gene>
<dbReference type="AlphaFoldDB" id="A0A239KNF1"/>
<accession>A0A239KNF1</accession>
<evidence type="ECO:0000256" key="1">
    <source>
        <dbReference type="ARBA" id="ARBA00023002"/>
    </source>
</evidence>
<dbReference type="InterPro" id="IPR019752">
    <property type="entry name" value="Pyrv/ketoisovalerate_OxRed_cat"/>
</dbReference>
<proteinExistence type="predicted"/>
<dbReference type="InterPro" id="IPR051626">
    <property type="entry name" value="Oxidoreductase_gamma_subunit"/>
</dbReference>
<organism evidence="3 4">
    <name type="scientific">Tropicimonas sediminicola</name>
    <dbReference type="NCBI Taxonomy" id="1031541"/>
    <lineage>
        <taxon>Bacteria</taxon>
        <taxon>Pseudomonadati</taxon>
        <taxon>Pseudomonadota</taxon>
        <taxon>Alphaproteobacteria</taxon>
        <taxon>Rhodobacterales</taxon>
        <taxon>Roseobacteraceae</taxon>
        <taxon>Tropicimonas</taxon>
    </lineage>
</organism>
<dbReference type="EMBL" id="FZOY01000007">
    <property type="protein sequence ID" value="SNT19133.1"/>
    <property type="molecule type" value="Genomic_DNA"/>
</dbReference>
<dbReference type="Proteomes" id="UP000198426">
    <property type="component" value="Unassembled WGS sequence"/>
</dbReference>
<evidence type="ECO:0000313" key="3">
    <source>
        <dbReference type="EMBL" id="SNT19133.1"/>
    </source>
</evidence>
<dbReference type="InterPro" id="IPR002869">
    <property type="entry name" value="Pyrv_flavodox_OxRed_cen"/>
</dbReference>
<dbReference type="InterPro" id="IPR011894">
    <property type="entry name" value="PorC_KorC"/>
</dbReference>
<evidence type="ECO:0000313" key="4">
    <source>
        <dbReference type="Proteomes" id="UP000198426"/>
    </source>
</evidence>
<protein>
    <submittedName>
        <fullName evidence="3">Pyruvate ferredoxin oxidoreductase, gamma subunit</fullName>
    </submittedName>
</protein>
<dbReference type="Gene3D" id="3.40.920.10">
    <property type="entry name" value="Pyruvate-ferredoxin oxidoreductase, PFOR, domain III"/>
    <property type="match status" value="1"/>
</dbReference>
<dbReference type="NCBIfam" id="TIGR02175">
    <property type="entry name" value="PorC_KorC"/>
    <property type="match status" value="1"/>
</dbReference>
<feature type="domain" description="Pyruvate/ketoisovalerate oxidoreductase catalytic" evidence="2">
    <location>
        <begin position="27"/>
        <end position="189"/>
    </location>
</feature>
<dbReference type="PANTHER" id="PTHR43366:SF1">
    <property type="entry name" value="PYRUVATE SYNTHASE SUBUNIT PORC"/>
    <property type="match status" value="1"/>
</dbReference>
<keyword evidence="1" id="KW-0560">Oxidoreductase</keyword>
<dbReference type="Pfam" id="PF01558">
    <property type="entry name" value="POR"/>
    <property type="match status" value="1"/>
</dbReference>
<dbReference type="RefSeq" id="WP_217898333.1">
    <property type="nucleotide sequence ID" value="NZ_FZOY01000007.1"/>
</dbReference>
<dbReference type="SUPFAM" id="SSF53323">
    <property type="entry name" value="Pyruvate-ferredoxin oxidoreductase, PFOR, domain III"/>
    <property type="match status" value="1"/>
</dbReference>
<dbReference type="PANTHER" id="PTHR43366">
    <property type="entry name" value="PYRUVATE SYNTHASE SUBUNIT PORC"/>
    <property type="match status" value="1"/>
</dbReference>
<reference evidence="3 4" key="1">
    <citation type="submission" date="2017-06" db="EMBL/GenBank/DDBJ databases">
        <authorList>
            <person name="Kim H.J."/>
            <person name="Triplett B.A."/>
        </authorList>
    </citation>
    <scope>NUCLEOTIDE SEQUENCE [LARGE SCALE GENOMIC DNA]</scope>
    <source>
        <strain evidence="3 4">DSM 29339</strain>
    </source>
</reference>